<feature type="compositionally biased region" description="Pro residues" evidence="2">
    <location>
        <begin position="927"/>
        <end position="936"/>
    </location>
</feature>
<feature type="coiled-coil region" evidence="1">
    <location>
        <begin position="304"/>
        <end position="380"/>
    </location>
</feature>
<feature type="compositionally biased region" description="Low complexity" evidence="2">
    <location>
        <begin position="159"/>
        <end position="171"/>
    </location>
</feature>
<feature type="region of interest" description="Disordered" evidence="2">
    <location>
        <begin position="159"/>
        <end position="179"/>
    </location>
</feature>
<dbReference type="Gene3D" id="6.10.250.2540">
    <property type="match status" value="1"/>
</dbReference>
<dbReference type="PANTHER" id="PTHR14826">
    <property type="entry name" value="ANGIOMOTIN"/>
    <property type="match status" value="1"/>
</dbReference>
<feature type="region of interest" description="Disordered" evidence="2">
    <location>
        <begin position="878"/>
        <end position="986"/>
    </location>
</feature>
<evidence type="ECO:0000313" key="4">
    <source>
        <dbReference type="WBParaSite" id="MhA1_Contig213.frz3.fgene6"/>
    </source>
</evidence>
<dbReference type="GO" id="GO:0030036">
    <property type="term" value="P:actin cytoskeleton organization"/>
    <property type="evidence" value="ECO:0007669"/>
    <property type="project" value="TreeGrafter"/>
</dbReference>
<dbReference type="GO" id="GO:0030334">
    <property type="term" value="P:regulation of cell migration"/>
    <property type="evidence" value="ECO:0007669"/>
    <property type="project" value="TreeGrafter"/>
</dbReference>
<dbReference type="WBParaSite" id="MhA1_Contig213.frz3.fgene6">
    <property type="protein sequence ID" value="MhA1_Contig213.frz3.fgene6"/>
    <property type="gene ID" value="MhA1_Contig213.frz3.fgene6"/>
</dbReference>
<keyword evidence="3" id="KW-1185">Reference proteome</keyword>
<feature type="compositionally biased region" description="Polar residues" evidence="2">
    <location>
        <begin position="259"/>
        <end position="277"/>
    </location>
</feature>
<keyword evidence="1" id="KW-0175">Coiled coil</keyword>
<protein>
    <submittedName>
        <fullName evidence="4">Uncharacterized protein</fullName>
    </submittedName>
</protein>
<dbReference type="InterPro" id="IPR051747">
    <property type="entry name" value="Angiomotin-like"/>
</dbReference>
<evidence type="ECO:0000256" key="1">
    <source>
        <dbReference type="SAM" id="Coils"/>
    </source>
</evidence>
<feature type="compositionally biased region" description="Low complexity" evidence="2">
    <location>
        <begin position="196"/>
        <end position="209"/>
    </location>
</feature>
<feature type="region of interest" description="Disordered" evidence="2">
    <location>
        <begin position="730"/>
        <end position="805"/>
    </location>
</feature>
<sequence>MVPPPELTLQGVLDQMNNRFDQVNNRFDQVNDRFDQVNAAINILSASCLDLALRVHRLEIHAGVPHHLEIHAGVPAANDGGNNGDGAENNVGGDGAENNGEDGAENNVNEDGENDDDQLNDMKGKNNSSIASSWPIIVNEHALNEASILPHLLHEANEQAQQQVNETTETMQENEEACDEDQLQNMIENYSKHVIKQTQNQQKQQNKKNSFTNAERSTSHLQKRITGPQQQTPMSHSHPCLFLDGTKSNEDNTKRLDNYAQQTPTTTQIPFKSNLYKSESDRTEKTSTQQIDENKFLNGIQQNNDQNSANLFQQKQQIEKLQRKCNRLERLESAYRKIEKDYEQMLCQQERREELSKIAIQKLEHQLRVLDAENEHLRAQNANIGAIFGVQKPGDVNNDQQIHFLLNELIPKNNELLVIQERQRLELDAQSATLEEQRTHIEVLEKALANAQERLAAKERATIDAAAVVDKCSHLQRILQEALEDKQRQKEQHGRQVAQLEMELTQLRLQLAKENNSQAIGSLGRKGGAMTAAGANNNTPEATDEMLKLKKELNQKEERISQLETSLLQMQRRFGGGEHQKLKNSGNEIEAMTIRWEIEKAEKERRIQELLDDKMRIQMQWAEERRSLDVRVRMLEKDLRHFMGSQSSLASSGGAGSGIGGYYPTELNEHNSPFSSIRGSKFYHQHRSTAELPTSARGATLYDERIASQDVMARMEELGRKLAGKRNKIIERPPTLNIQRPSNLQMNRVPGDLPSPQRQQARSQSRSSSSEQPLAQADISPGSEDQTSNGGLYRQSAPSSTGSSKKRYLVNASASQLNAYLEQLPEATKRRLAGDRVSSGGFHLMAGIERNGGVSNRREGGCRRLLRDHSVETRKGNIGTELVAPPPPPNYQEAAQQRRETQPPPPYQGHQQLRQMHQMASIEEPGQEPPPVPPMPAYIQQQQQRSGKTVNVVEIKEEEGDSDTLTGHKQLVFRRSSLGNQNLIEK</sequence>
<dbReference type="PANTHER" id="PTHR14826:SF14">
    <property type="entry name" value="ANGIOMOTIN_C DOMAIN-CONTAINING PROTEIN"/>
    <property type="match status" value="1"/>
</dbReference>
<evidence type="ECO:0000313" key="3">
    <source>
        <dbReference type="Proteomes" id="UP000095281"/>
    </source>
</evidence>
<proteinExistence type="predicted"/>
<dbReference type="GO" id="GO:0005886">
    <property type="term" value="C:plasma membrane"/>
    <property type="evidence" value="ECO:0007669"/>
    <property type="project" value="TreeGrafter"/>
</dbReference>
<feature type="compositionally biased region" description="Polar residues" evidence="2">
    <location>
        <begin position="783"/>
        <end position="803"/>
    </location>
</feature>
<evidence type="ECO:0000256" key="2">
    <source>
        <dbReference type="SAM" id="MobiDB-lite"/>
    </source>
</evidence>
<feature type="compositionally biased region" description="Low complexity" evidence="2">
    <location>
        <begin position="754"/>
        <end position="776"/>
    </location>
</feature>
<feature type="compositionally biased region" description="Polar residues" evidence="2">
    <location>
        <begin position="736"/>
        <end position="746"/>
    </location>
</feature>
<feature type="region of interest" description="Disordered" evidence="2">
    <location>
        <begin position="75"/>
        <end position="126"/>
    </location>
</feature>
<feature type="region of interest" description="Disordered" evidence="2">
    <location>
        <begin position="195"/>
        <end position="288"/>
    </location>
</feature>
<reference evidence="4" key="1">
    <citation type="submission" date="2016-11" db="UniProtKB">
        <authorList>
            <consortium name="WormBaseParasite"/>
        </authorList>
    </citation>
    <scope>IDENTIFICATION</scope>
</reference>
<feature type="compositionally biased region" description="Basic and acidic residues" evidence="2">
    <location>
        <begin position="247"/>
        <end position="257"/>
    </location>
</feature>
<dbReference type="AlphaFoldDB" id="A0A1I8BFP4"/>
<feature type="compositionally biased region" description="Polar residues" evidence="2">
    <location>
        <begin position="939"/>
        <end position="949"/>
    </location>
</feature>
<dbReference type="GO" id="GO:0031410">
    <property type="term" value="C:cytoplasmic vesicle"/>
    <property type="evidence" value="ECO:0007669"/>
    <property type="project" value="TreeGrafter"/>
</dbReference>
<feature type="coiled-coil region" evidence="1">
    <location>
        <begin position="427"/>
        <end position="573"/>
    </location>
</feature>
<feature type="compositionally biased region" description="Polar residues" evidence="2">
    <location>
        <begin position="977"/>
        <end position="986"/>
    </location>
</feature>
<accession>A0A1I8BFP4</accession>
<dbReference type="Proteomes" id="UP000095281">
    <property type="component" value="Unplaced"/>
</dbReference>
<feature type="compositionally biased region" description="Polar residues" evidence="2">
    <location>
        <begin position="210"/>
        <end position="220"/>
    </location>
</feature>
<feature type="compositionally biased region" description="Low complexity" evidence="2">
    <location>
        <begin position="75"/>
        <end position="91"/>
    </location>
</feature>
<name>A0A1I8BFP4_MELHA</name>
<organism evidence="3 4">
    <name type="scientific">Meloidogyne hapla</name>
    <name type="common">Root-knot nematode worm</name>
    <dbReference type="NCBI Taxonomy" id="6305"/>
    <lineage>
        <taxon>Eukaryota</taxon>
        <taxon>Metazoa</taxon>
        <taxon>Ecdysozoa</taxon>
        <taxon>Nematoda</taxon>
        <taxon>Chromadorea</taxon>
        <taxon>Rhabditida</taxon>
        <taxon>Tylenchina</taxon>
        <taxon>Tylenchomorpha</taxon>
        <taxon>Tylenchoidea</taxon>
        <taxon>Meloidogynidae</taxon>
        <taxon>Meloidogyninae</taxon>
        <taxon>Meloidogyne</taxon>
    </lineage>
</organism>
<dbReference type="GO" id="GO:0005923">
    <property type="term" value="C:bicellular tight junction"/>
    <property type="evidence" value="ECO:0007669"/>
    <property type="project" value="TreeGrafter"/>
</dbReference>
<feature type="compositionally biased region" description="Acidic residues" evidence="2">
    <location>
        <begin position="99"/>
        <end position="119"/>
    </location>
</feature>